<protein>
    <submittedName>
        <fullName evidence="2">VOC family protein</fullName>
    </submittedName>
</protein>
<comment type="caution">
    <text evidence="2">The sequence shown here is derived from an EMBL/GenBank/DDBJ whole genome shotgun (WGS) entry which is preliminary data.</text>
</comment>
<dbReference type="Gene3D" id="3.10.180.10">
    <property type="entry name" value="2,3-Dihydroxybiphenyl 1,2-Dioxygenase, domain 1"/>
    <property type="match status" value="1"/>
</dbReference>
<sequence>MTHAISWFEIPATDLERAREFYTTVLDRGLVAAEDTDEPYLLFETGDGEVGGGLFEAGEHDFDSGETMPFPTGEAGPTVYLTVDDSIDAALDRVETAGGTVLVGTTAITETLHYALIRDTEGNRVGLMAME</sequence>
<evidence type="ECO:0000313" key="2">
    <source>
        <dbReference type="EMBL" id="MFD1513672.1"/>
    </source>
</evidence>
<dbReference type="PANTHER" id="PTHR33993:SF2">
    <property type="entry name" value="VOC DOMAIN-CONTAINING PROTEIN"/>
    <property type="match status" value="1"/>
</dbReference>
<dbReference type="CDD" id="cd07247">
    <property type="entry name" value="SgaA_N_like"/>
    <property type="match status" value="1"/>
</dbReference>
<dbReference type="SUPFAM" id="SSF54593">
    <property type="entry name" value="Glyoxalase/Bleomycin resistance protein/Dihydroxybiphenyl dioxygenase"/>
    <property type="match status" value="1"/>
</dbReference>
<dbReference type="Pfam" id="PF00903">
    <property type="entry name" value="Glyoxalase"/>
    <property type="match status" value="1"/>
</dbReference>
<dbReference type="RefSeq" id="WP_250873645.1">
    <property type="nucleotide sequence ID" value="NZ_JALXFV010000005.1"/>
</dbReference>
<keyword evidence="3" id="KW-1185">Reference proteome</keyword>
<dbReference type="InterPro" id="IPR052164">
    <property type="entry name" value="Anthracycline_SecMetBiosynth"/>
</dbReference>
<dbReference type="InterPro" id="IPR037523">
    <property type="entry name" value="VOC_core"/>
</dbReference>
<accession>A0ABD6AVQ4</accession>
<dbReference type="InterPro" id="IPR004360">
    <property type="entry name" value="Glyas_Fos-R_dOase_dom"/>
</dbReference>
<dbReference type="PANTHER" id="PTHR33993">
    <property type="entry name" value="GLYOXALASE-RELATED"/>
    <property type="match status" value="1"/>
</dbReference>
<dbReference type="PROSITE" id="PS51819">
    <property type="entry name" value="VOC"/>
    <property type="match status" value="1"/>
</dbReference>
<dbReference type="InterPro" id="IPR029068">
    <property type="entry name" value="Glyas_Bleomycin-R_OHBP_Dase"/>
</dbReference>
<dbReference type="Proteomes" id="UP001597187">
    <property type="component" value="Unassembled WGS sequence"/>
</dbReference>
<dbReference type="AlphaFoldDB" id="A0ABD6AVQ4"/>
<evidence type="ECO:0000259" key="1">
    <source>
        <dbReference type="PROSITE" id="PS51819"/>
    </source>
</evidence>
<proteinExistence type="predicted"/>
<feature type="domain" description="VOC" evidence="1">
    <location>
        <begin position="4"/>
        <end position="130"/>
    </location>
</feature>
<organism evidence="2 3">
    <name type="scientific">Halomarina rubra</name>
    <dbReference type="NCBI Taxonomy" id="2071873"/>
    <lineage>
        <taxon>Archaea</taxon>
        <taxon>Methanobacteriati</taxon>
        <taxon>Methanobacteriota</taxon>
        <taxon>Stenosarchaea group</taxon>
        <taxon>Halobacteria</taxon>
        <taxon>Halobacteriales</taxon>
        <taxon>Natronomonadaceae</taxon>
        <taxon>Halomarina</taxon>
    </lineage>
</organism>
<reference evidence="2 3" key="1">
    <citation type="journal article" date="2019" name="Int. J. Syst. Evol. Microbiol.">
        <title>The Global Catalogue of Microorganisms (GCM) 10K type strain sequencing project: providing services to taxonomists for standard genome sequencing and annotation.</title>
        <authorList>
            <consortium name="The Broad Institute Genomics Platform"/>
            <consortium name="The Broad Institute Genome Sequencing Center for Infectious Disease"/>
            <person name="Wu L."/>
            <person name="Ma J."/>
        </authorList>
    </citation>
    <scope>NUCLEOTIDE SEQUENCE [LARGE SCALE GENOMIC DNA]</scope>
    <source>
        <strain evidence="2 3">CGMCC 1.12563</strain>
    </source>
</reference>
<dbReference type="EMBL" id="JBHUDC010000005">
    <property type="protein sequence ID" value="MFD1513672.1"/>
    <property type="molecule type" value="Genomic_DNA"/>
</dbReference>
<evidence type="ECO:0000313" key="3">
    <source>
        <dbReference type="Proteomes" id="UP001597187"/>
    </source>
</evidence>
<gene>
    <name evidence="2" type="ORF">ACFSBT_10310</name>
</gene>
<name>A0ABD6AVQ4_9EURY</name>